<gene>
    <name evidence="1" type="ORF">PADG_12133</name>
</gene>
<evidence type="ECO:0000313" key="2">
    <source>
        <dbReference type="Proteomes" id="UP000001628"/>
    </source>
</evidence>
<dbReference type="Proteomes" id="UP000001628">
    <property type="component" value="Unassembled WGS sequence"/>
</dbReference>
<dbReference type="EMBL" id="KN275964">
    <property type="protein sequence ID" value="KGM91816.1"/>
    <property type="molecule type" value="Genomic_DNA"/>
</dbReference>
<dbReference type="RefSeq" id="XP_010761989.1">
    <property type="nucleotide sequence ID" value="XM_010763687.1"/>
</dbReference>
<protein>
    <submittedName>
        <fullName evidence="1">Uncharacterized protein</fullName>
    </submittedName>
</protein>
<dbReference type="GeneID" id="22588030"/>
<name>A0A0A0HUX5_PARBD</name>
<dbReference type="HOGENOM" id="CLU_199233_0_0_1"/>
<dbReference type="VEuPathDB" id="FungiDB:PADG_12133"/>
<dbReference type="KEGG" id="pbn:PADG_12133"/>
<evidence type="ECO:0000313" key="1">
    <source>
        <dbReference type="EMBL" id="KGM91816.1"/>
    </source>
</evidence>
<organism evidence="1 2">
    <name type="scientific">Paracoccidioides brasiliensis (strain Pb18)</name>
    <dbReference type="NCBI Taxonomy" id="502780"/>
    <lineage>
        <taxon>Eukaryota</taxon>
        <taxon>Fungi</taxon>
        <taxon>Dikarya</taxon>
        <taxon>Ascomycota</taxon>
        <taxon>Pezizomycotina</taxon>
        <taxon>Eurotiomycetes</taxon>
        <taxon>Eurotiomycetidae</taxon>
        <taxon>Onygenales</taxon>
        <taxon>Ajellomycetaceae</taxon>
        <taxon>Paracoccidioides</taxon>
    </lineage>
</organism>
<accession>A0A0A0HUX5</accession>
<keyword evidence="2" id="KW-1185">Reference proteome</keyword>
<sequence length="76" mass="8779">MPTESTDQEKRLLLAIEAYETGQNFVYYELLPKTYGGCSALDLTRSNQRSHNTFKCSTFLNRKLNLYVKNTHSTVQ</sequence>
<proteinExistence type="predicted"/>
<dbReference type="InParanoid" id="A0A0A0HUX5"/>
<reference evidence="1 2" key="1">
    <citation type="journal article" date="2011" name="PLoS Genet.">
        <title>Comparative genomic analysis of human fungal pathogens causing paracoccidioidomycosis.</title>
        <authorList>
            <person name="Desjardins C.A."/>
            <person name="Champion M.D."/>
            <person name="Holder J.W."/>
            <person name="Muszewska A."/>
            <person name="Goldberg J."/>
            <person name="Bailao A.M."/>
            <person name="Brigido M.M."/>
            <person name="Ferreira M.E."/>
            <person name="Garcia A.M."/>
            <person name="Grynberg M."/>
            <person name="Gujja S."/>
            <person name="Heiman D.I."/>
            <person name="Henn M.R."/>
            <person name="Kodira C.D."/>
            <person name="Leon-Narvaez H."/>
            <person name="Longo L.V."/>
            <person name="Ma L.J."/>
            <person name="Malavazi I."/>
            <person name="Matsuo A.L."/>
            <person name="Morais F.V."/>
            <person name="Pereira M."/>
            <person name="Rodriguez-Brito S."/>
            <person name="Sakthikumar S."/>
            <person name="Salem-Izacc S.M."/>
            <person name="Sykes S.M."/>
            <person name="Teixeira M.M."/>
            <person name="Vallejo M.C."/>
            <person name="Walter M.E."/>
            <person name="Yandava C."/>
            <person name="Young S."/>
            <person name="Zeng Q."/>
            <person name="Zucker J."/>
            <person name="Felipe M.S."/>
            <person name="Goldman G.H."/>
            <person name="Haas B.J."/>
            <person name="McEwen J.G."/>
            <person name="Nino-Vega G."/>
            <person name="Puccia R."/>
            <person name="San-Blas G."/>
            <person name="Soares C.M."/>
            <person name="Birren B.W."/>
            <person name="Cuomo C.A."/>
        </authorList>
    </citation>
    <scope>NUCLEOTIDE SEQUENCE [LARGE SCALE GENOMIC DNA]</scope>
    <source>
        <strain evidence="1 2">Pb18</strain>
    </source>
</reference>
<dbReference type="AlphaFoldDB" id="A0A0A0HUX5"/>